<dbReference type="EMBL" id="SNRY01000815">
    <property type="protein sequence ID" value="KAA6336226.1"/>
    <property type="molecule type" value="Genomic_DNA"/>
</dbReference>
<comment type="caution">
    <text evidence="1">The sequence shown here is derived from an EMBL/GenBank/DDBJ whole genome shotgun (WGS) entry which is preliminary data.</text>
</comment>
<evidence type="ECO:0000313" key="1">
    <source>
        <dbReference type="EMBL" id="KAA6336226.1"/>
    </source>
</evidence>
<gene>
    <name evidence="1" type="ORF">EZS27_015612</name>
</gene>
<reference evidence="1" key="1">
    <citation type="submission" date="2019-03" db="EMBL/GenBank/DDBJ databases">
        <title>Single cell metagenomics reveals metabolic interactions within the superorganism composed of flagellate Streblomastix strix and complex community of Bacteroidetes bacteria on its surface.</title>
        <authorList>
            <person name="Treitli S.C."/>
            <person name="Kolisko M."/>
            <person name="Husnik F."/>
            <person name="Keeling P."/>
            <person name="Hampl V."/>
        </authorList>
    </citation>
    <scope>NUCLEOTIDE SEQUENCE</scope>
    <source>
        <strain evidence="1">STM</strain>
    </source>
</reference>
<protein>
    <submittedName>
        <fullName evidence="1">Uncharacterized protein</fullName>
    </submittedName>
</protein>
<accession>A0A5J4RQM3</accession>
<name>A0A5J4RQM3_9ZZZZ</name>
<organism evidence="1">
    <name type="scientific">termite gut metagenome</name>
    <dbReference type="NCBI Taxonomy" id="433724"/>
    <lineage>
        <taxon>unclassified sequences</taxon>
        <taxon>metagenomes</taxon>
        <taxon>organismal metagenomes</taxon>
    </lineage>
</organism>
<sequence>MEQPKPTHIRRNLMLNDLDIRLTAENTHRIFSIKFVSGEGKLYFIPQAYCRGAGRMNMKEFRFRGIQPCDCRGNAEGHVYPVSIDNILEYNKLKVIL</sequence>
<proteinExistence type="predicted"/>
<dbReference type="AlphaFoldDB" id="A0A5J4RQM3"/>